<reference evidence="2" key="1">
    <citation type="journal article" date="2015" name="Proc. Natl. Acad. Sci. U.S.A.">
        <title>Networks of energetic and metabolic interactions define dynamics in microbial communities.</title>
        <authorList>
            <person name="Embree M."/>
            <person name="Liu J.K."/>
            <person name="Al-Bassam M.M."/>
            <person name="Zengler K."/>
        </authorList>
    </citation>
    <scope>NUCLEOTIDE SEQUENCE</scope>
</reference>
<dbReference type="InterPro" id="IPR025098">
    <property type="entry name" value="DUF4013"/>
</dbReference>
<keyword evidence="1" id="KW-1133">Transmembrane helix</keyword>
<organism evidence="2">
    <name type="scientific">hydrocarbon metagenome</name>
    <dbReference type="NCBI Taxonomy" id="938273"/>
    <lineage>
        <taxon>unclassified sequences</taxon>
        <taxon>metagenomes</taxon>
        <taxon>ecological metagenomes</taxon>
    </lineage>
</organism>
<name>A0A0W8E7L6_9ZZZZ</name>
<evidence type="ECO:0000256" key="1">
    <source>
        <dbReference type="SAM" id="Phobius"/>
    </source>
</evidence>
<accession>A0A0W8E7L6</accession>
<feature type="transmembrane region" description="Helical" evidence="1">
    <location>
        <begin position="21"/>
        <end position="49"/>
    </location>
</feature>
<evidence type="ECO:0000313" key="2">
    <source>
        <dbReference type="EMBL" id="KUG04445.1"/>
    </source>
</evidence>
<proteinExistence type="predicted"/>
<feature type="transmembrane region" description="Helical" evidence="1">
    <location>
        <begin position="148"/>
        <end position="178"/>
    </location>
</feature>
<sequence>MMDHMEYLKFPFRDREWLKKMLLGCIFLIIPIVNILVLGYFVECIRLGIRGKTILPDWSDWEFYLRQGFMALLIFIVYLGIPLLFTFILHIVPILGVMVSSIVTLLAGAIVPMALANSALNNNVMDAFRIGEILDNIKQVIDYYAPAYLIMAIITAIAPAVAVGIPIISFAGVFLMFYSGIVYSNYIGQLYHQSSSC</sequence>
<dbReference type="Pfam" id="PF13197">
    <property type="entry name" value="DUF4013"/>
    <property type="match status" value="1"/>
</dbReference>
<feature type="transmembrane region" description="Helical" evidence="1">
    <location>
        <begin position="69"/>
        <end position="88"/>
    </location>
</feature>
<protein>
    <recommendedName>
        <fullName evidence="3">DUF4013 domain-containing protein</fullName>
    </recommendedName>
</protein>
<keyword evidence="1" id="KW-0472">Membrane</keyword>
<dbReference type="AlphaFoldDB" id="A0A0W8E7L6"/>
<evidence type="ECO:0008006" key="3">
    <source>
        <dbReference type="Google" id="ProtNLM"/>
    </source>
</evidence>
<keyword evidence="1" id="KW-0812">Transmembrane</keyword>
<feature type="transmembrane region" description="Helical" evidence="1">
    <location>
        <begin position="95"/>
        <end position="115"/>
    </location>
</feature>
<comment type="caution">
    <text evidence="2">The sequence shown here is derived from an EMBL/GenBank/DDBJ whole genome shotgun (WGS) entry which is preliminary data.</text>
</comment>
<dbReference type="EMBL" id="LNQE01001848">
    <property type="protein sequence ID" value="KUG04445.1"/>
    <property type="molecule type" value="Genomic_DNA"/>
</dbReference>
<gene>
    <name evidence="2" type="ORF">ASZ90_018113</name>
</gene>